<dbReference type="AlphaFoldDB" id="A0A9P9HM44"/>
<evidence type="ECO:0000313" key="3">
    <source>
        <dbReference type="Proteomes" id="UP000736672"/>
    </source>
</evidence>
<keyword evidence="3" id="KW-1185">Reference proteome</keyword>
<accession>A0A9P9HM44</accession>
<organism evidence="2 3">
    <name type="scientific">Fusarium solani</name>
    <name type="common">Filamentous fungus</name>
    <dbReference type="NCBI Taxonomy" id="169388"/>
    <lineage>
        <taxon>Eukaryota</taxon>
        <taxon>Fungi</taxon>
        <taxon>Dikarya</taxon>
        <taxon>Ascomycota</taxon>
        <taxon>Pezizomycotina</taxon>
        <taxon>Sordariomycetes</taxon>
        <taxon>Hypocreomycetidae</taxon>
        <taxon>Hypocreales</taxon>
        <taxon>Nectriaceae</taxon>
        <taxon>Fusarium</taxon>
        <taxon>Fusarium solani species complex</taxon>
    </lineage>
</organism>
<sequence length="207" mass="22286">MESSPCKLTTGHNRAASVRFVSLTVSTSPWPLSCAMSYPPTGIKPGPTIHDRSAQDPTSLLLDPPSRSPSYCSSYCPLHCAVLRSGHQVRTSGRPRRRPTVALSANRTVWCSSTDHGEVQASQTVPVFSCEGPVVKPTLMVSHPPAVARPRPTAQNRNDTTTTHTPRGILEHPRVHGEVGESGGSRLSVHTHQAPHYKLAITGQPLL</sequence>
<comment type="caution">
    <text evidence="2">The sequence shown here is derived from an EMBL/GenBank/DDBJ whole genome shotgun (WGS) entry which is preliminary data.</text>
</comment>
<proteinExistence type="predicted"/>
<reference evidence="2" key="1">
    <citation type="journal article" date="2021" name="Nat. Commun.">
        <title>Genetic determinants of endophytism in the Arabidopsis root mycobiome.</title>
        <authorList>
            <person name="Mesny F."/>
            <person name="Miyauchi S."/>
            <person name="Thiergart T."/>
            <person name="Pickel B."/>
            <person name="Atanasova L."/>
            <person name="Karlsson M."/>
            <person name="Huettel B."/>
            <person name="Barry K.W."/>
            <person name="Haridas S."/>
            <person name="Chen C."/>
            <person name="Bauer D."/>
            <person name="Andreopoulos W."/>
            <person name="Pangilinan J."/>
            <person name="LaButti K."/>
            <person name="Riley R."/>
            <person name="Lipzen A."/>
            <person name="Clum A."/>
            <person name="Drula E."/>
            <person name="Henrissat B."/>
            <person name="Kohler A."/>
            <person name="Grigoriev I.V."/>
            <person name="Martin F.M."/>
            <person name="Hacquard S."/>
        </authorList>
    </citation>
    <scope>NUCLEOTIDE SEQUENCE</scope>
    <source>
        <strain evidence="2">FSSC 5 MPI-SDFR-AT-0091</strain>
    </source>
</reference>
<feature type="region of interest" description="Disordered" evidence="1">
    <location>
        <begin position="145"/>
        <end position="168"/>
    </location>
</feature>
<dbReference type="Proteomes" id="UP000736672">
    <property type="component" value="Unassembled WGS sequence"/>
</dbReference>
<evidence type="ECO:0000313" key="2">
    <source>
        <dbReference type="EMBL" id="KAH7260164.1"/>
    </source>
</evidence>
<dbReference type="EMBL" id="JAGTJS010000008">
    <property type="protein sequence ID" value="KAH7260164.1"/>
    <property type="molecule type" value="Genomic_DNA"/>
</dbReference>
<protein>
    <submittedName>
        <fullName evidence="2">Uncharacterized protein</fullName>
    </submittedName>
</protein>
<evidence type="ECO:0000256" key="1">
    <source>
        <dbReference type="SAM" id="MobiDB-lite"/>
    </source>
</evidence>
<gene>
    <name evidence="2" type="ORF">B0J15DRAFT_279448</name>
</gene>
<name>A0A9P9HM44_FUSSL</name>
<feature type="compositionally biased region" description="Polar residues" evidence="1">
    <location>
        <begin position="153"/>
        <end position="165"/>
    </location>
</feature>